<dbReference type="Pfam" id="PF20152">
    <property type="entry name" value="DUF6534"/>
    <property type="match status" value="1"/>
</dbReference>
<comment type="caution">
    <text evidence="3">The sequence shown here is derived from an EMBL/GenBank/DDBJ whole genome shotgun (WGS) entry which is preliminary data.</text>
</comment>
<proteinExistence type="predicted"/>
<feature type="transmembrane region" description="Helical" evidence="1">
    <location>
        <begin position="76"/>
        <end position="102"/>
    </location>
</feature>
<sequence length="427" mass="46613">MPSATLDPGAPLDNTMGALLLGLVFSGILCAWGSPHGSASPVYPSNLCIWTTDGISVLQTALYFTRYQRDPRYLKALVLATLLLDTLHMVLIIHVGAFPLFVSSSTLDGTDTDSYSLSLLDNQLLVSLDLPLYRLAPSNSQSYLLSTSYLPFSEAPALQIVVWSIAVEALPTGLTATLVQSFYAFRVYRISDKNIILTASILLLIGATSGCGIASQSPTPTTAFGVFRYVRSSTFPSLSIHTIIWLIYHWYLIDVQRLAVSINALSTSVDVIITTMLCFMLHRSQTKSLADETILNRLILITINTGLLTSLCAIAALIAIVYSPNTLIYAGFYFCIGRLYSNALLASLNARSVIRGRIRDVDSNFHGRSGTSYYDPRTGTRTNLTAPADIIAATELAMQIERETEIYEDGFYRSRSKAGIPEAQAQS</sequence>
<keyword evidence="1" id="KW-0812">Transmembrane</keyword>
<feature type="transmembrane region" description="Helical" evidence="1">
    <location>
        <begin position="157"/>
        <end position="183"/>
    </location>
</feature>
<keyword evidence="4" id="KW-1185">Reference proteome</keyword>
<feature type="transmembrane region" description="Helical" evidence="1">
    <location>
        <begin position="195"/>
        <end position="214"/>
    </location>
</feature>
<organism evidence="3 4">
    <name type="scientific">Mycena sanguinolenta</name>
    <dbReference type="NCBI Taxonomy" id="230812"/>
    <lineage>
        <taxon>Eukaryota</taxon>
        <taxon>Fungi</taxon>
        <taxon>Dikarya</taxon>
        <taxon>Basidiomycota</taxon>
        <taxon>Agaricomycotina</taxon>
        <taxon>Agaricomycetes</taxon>
        <taxon>Agaricomycetidae</taxon>
        <taxon>Agaricales</taxon>
        <taxon>Marasmiineae</taxon>
        <taxon>Mycenaceae</taxon>
        <taxon>Mycena</taxon>
    </lineage>
</organism>
<evidence type="ECO:0000256" key="1">
    <source>
        <dbReference type="SAM" id="Phobius"/>
    </source>
</evidence>
<gene>
    <name evidence="3" type="ORF">MSAN_00781400</name>
</gene>
<keyword evidence="1" id="KW-1133">Transmembrane helix</keyword>
<dbReference type="EMBL" id="JACAZH010000004">
    <property type="protein sequence ID" value="KAF7371444.1"/>
    <property type="molecule type" value="Genomic_DNA"/>
</dbReference>
<dbReference type="PANTHER" id="PTHR40465">
    <property type="entry name" value="CHROMOSOME 1, WHOLE GENOME SHOTGUN SEQUENCE"/>
    <property type="match status" value="1"/>
</dbReference>
<dbReference type="PANTHER" id="PTHR40465:SF1">
    <property type="entry name" value="DUF6534 DOMAIN-CONTAINING PROTEIN"/>
    <property type="match status" value="1"/>
</dbReference>
<evidence type="ECO:0000313" key="3">
    <source>
        <dbReference type="EMBL" id="KAF7371444.1"/>
    </source>
</evidence>
<evidence type="ECO:0000313" key="4">
    <source>
        <dbReference type="Proteomes" id="UP000623467"/>
    </source>
</evidence>
<evidence type="ECO:0000259" key="2">
    <source>
        <dbReference type="Pfam" id="PF20152"/>
    </source>
</evidence>
<feature type="domain" description="DUF6534" evidence="2">
    <location>
        <begin position="267"/>
        <end position="352"/>
    </location>
</feature>
<protein>
    <recommendedName>
        <fullName evidence="2">DUF6534 domain-containing protein</fullName>
    </recommendedName>
</protein>
<dbReference type="Proteomes" id="UP000623467">
    <property type="component" value="Unassembled WGS sequence"/>
</dbReference>
<feature type="transmembrane region" description="Helical" evidence="1">
    <location>
        <begin position="328"/>
        <end position="350"/>
    </location>
</feature>
<feature type="transmembrane region" description="Helical" evidence="1">
    <location>
        <begin position="294"/>
        <end position="322"/>
    </location>
</feature>
<feature type="transmembrane region" description="Helical" evidence="1">
    <location>
        <begin position="259"/>
        <end position="282"/>
    </location>
</feature>
<dbReference type="InterPro" id="IPR045339">
    <property type="entry name" value="DUF6534"/>
</dbReference>
<name>A0A8H6Z5P4_9AGAR</name>
<dbReference type="OrthoDB" id="3263055at2759"/>
<reference evidence="3" key="1">
    <citation type="submission" date="2020-05" db="EMBL/GenBank/DDBJ databases">
        <title>Mycena genomes resolve the evolution of fungal bioluminescence.</title>
        <authorList>
            <person name="Tsai I.J."/>
        </authorList>
    </citation>
    <scope>NUCLEOTIDE SEQUENCE</scope>
    <source>
        <strain evidence="3">160909Yilan</strain>
    </source>
</reference>
<keyword evidence="1" id="KW-0472">Membrane</keyword>
<dbReference type="AlphaFoldDB" id="A0A8H6Z5P4"/>
<accession>A0A8H6Z5P4</accession>